<keyword evidence="5" id="KW-0862">Zinc</keyword>
<dbReference type="EMBL" id="JAMRDG010000001">
    <property type="protein sequence ID" value="KAJ3702402.1"/>
    <property type="molecule type" value="Genomic_DNA"/>
</dbReference>
<dbReference type="InterPro" id="IPR052035">
    <property type="entry name" value="ZnF_BED_domain_contain"/>
</dbReference>
<evidence type="ECO:0000256" key="5">
    <source>
        <dbReference type="ARBA" id="ARBA00022833"/>
    </source>
</evidence>
<dbReference type="InterPro" id="IPR012337">
    <property type="entry name" value="RNaseH-like_sf"/>
</dbReference>
<dbReference type="SMART" id="SM00614">
    <property type="entry name" value="ZnF_BED"/>
    <property type="match status" value="1"/>
</dbReference>
<evidence type="ECO:0000256" key="4">
    <source>
        <dbReference type="ARBA" id="ARBA00022771"/>
    </source>
</evidence>
<evidence type="ECO:0000256" key="2">
    <source>
        <dbReference type="ARBA" id="ARBA00011738"/>
    </source>
</evidence>
<keyword evidence="14" id="KW-1185">Reference proteome</keyword>
<dbReference type="InterPro" id="IPR036236">
    <property type="entry name" value="Znf_C2H2_sf"/>
</dbReference>
<evidence type="ECO:0000256" key="7">
    <source>
        <dbReference type="ARBA" id="ARBA00023125"/>
    </source>
</evidence>
<comment type="caution">
    <text evidence="13">The sequence shown here is derived from an EMBL/GenBank/DDBJ whole genome shotgun (WGS) entry which is preliminary data.</text>
</comment>
<protein>
    <recommendedName>
        <fullName evidence="12">BED-type domain-containing protein</fullName>
    </recommendedName>
</protein>
<dbReference type="GO" id="GO:0005634">
    <property type="term" value="C:nucleus"/>
    <property type="evidence" value="ECO:0007669"/>
    <property type="project" value="UniProtKB-SubCell"/>
</dbReference>
<dbReference type="PROSITE" id="PS50808">
    <property type="entry name" value="ZF_BED"/>
    <property type="match status" value="1"/>
</dbReference>
<evidence type="ECO:0000256" key="10">
    <source>
        <dbReference type="PROSITE-ProRule" id="PRU00027"/>
    </source>
</evidence>
<reference evidence="13 14" key="1">
    <citation type="journal article" date="2022" name="Cell">
        <title>Repeat-based holocentromeres influence genome architecture and karyotype evolution.</title>
        <authorList>
            <person name="Hofstatter P.G."/>
            <person name="Thangavel G."/>
            <person name="Lux T."/>
            <person name="Neumann P."/>
            <person name="Vondrak T."/>
            <person name="Novak P."/>
            <person name="Zhang M."/>
            <person name="Costa L."/>
            <person name="Castellani M."/>
            <person name="Scott A."/>
            <person name="Toegelov H."/>
            <person name="Fuchs J."/>
            <person name="Mata-Sucre Y."/>
            <person name="Dias Y."/>
            <person name="Vanzela A.L.L."/>
            <person name="Huettel B."/>
            <person name="Almeida C.C.S."/>
            <person name="Simkova H."/>
            <person name="Souza G."/>
            <person name="Pedrosa-Harand A."/>
            <person name="Macas J."/>
            <person name="Mayer K.F.X."/>
            <person name="Houben A."/>
            <person name="Marques A."/>
        </authorList>
    </citation>
    <scope>NUCLEOTIDE SEQUENCE [LARGE SCALE GENOMIC DNA]</scope>
    <source>
        <strain evidence="13">RhyTen1mFocal</strain>
    </source>
</reference>
<keyword evidence="7" id="KW-0238">DNA-binding</keyword>
<dbReference type="AlphaFoldDB" id="A0AAD6EV76"/>
<dbReference type="Pfam" id="PF14372">
    <property type="entry name" value="hAT-like_RNase-H"/>
    <property type="match status" value="1"/>
</dbReference>
<evidence type="ECO:0000313" key="13">
    <source>
        <dbReference type="EMBL" id="KAJ3702402.1"/>
    </source>
</evidence>
<feature type="region of interest" description="Disordered" evidence="11">
    <location>
        <begin position="818"/>
        <end position="846"/>
    </location>
</feature>
<dbReference type="PANTHER" id="PTHR46481:SF11">
    <property type="entry name" value="ZINC FINGER BED DOMAIN-CONTAINING PROTEIN RICESLEEPER 2-LIKE"/>
    <property type="match status" value="1"/>
</dbReference>
<dbReference type="Proteomes" id="UP001210211">
    <property type="component" value="Unassembled WGS sequence"/>
</dbReference>
<dbReference type="InterPro" id="IPR008906">
    <property type="entry name" value="HATC_C_dom"/>
</dbReference>
<accession>A0AAD6EV76</accession>
<dbReference type="GO" id="GO:0003677">
    <property type="term" value="F:DNA binding"/>
    <property type="evidence" value="ECO:0007669"/>
    <property type="project" value="UniProtKB-KW"/>
</dbReference>
<name>A0AAD6EV76_9POAL</name>
<keyword evidence="8" id="KW-0804">Transcription</keyword>
<evidence type="ECO:0000256" key="1">
    <source>
        <dbReference type="ARBA" id="ARBA00004123"/>
    </source>
</evidence>
<evidence type="ECO:0000256" key="8">
    <source>
        <dbReference type="ARBA" id="ARBA00023163"/>
    </source>
</evidence>
<keyword evidence="6" id="KW-0805">Transcription regulation</keyword>
<comment type="subunit">
    <text evidence="2">Homodimer.</text>
</comment>
<keyword evidence="9" id="KW-0539">Nucleus</keyword>
<dbReference type="GO" id="GO:0008270">
    <property type="term" value="F:zinc ion binding"/>
    <property type="evidence" value="ECO:0007669"/>
    <property type="project" value="UniProtKB-KW"/>
</dbReference>
<evidence type="ECO:0000256" key="11">
    <source>
        <dbReference type="SAM" id="MobiDB-lite"/>
    </source>
</evidence>
<organism evidence="13 14">
    <name type="scientific">Rhynchospora tenuis</name>
    <dbReference type="NCBI Taxonomy" id="198213"/>
    <lineage>
        <taxon>Eukaryota</taxon>
        <taxon>Viridiplantae</taxon>
        <taxon>Streptophyta</taxon>
        <taxon>Embryophyta</taxon>
        <taxon>Tracheophyta</taxon>
        <taxon>Spermatophyta</taxon>
        <taxon>Magnoliopsida</taxon>
        <taxon>Liliopsida</taxon>
        <taxon>Poales</taxon>
        <taxon>Cyperaceae</taxon>
        <taxon>Cyperoideae</taxon>
        <taxon>Rhynchosporeae</taxon>
        <taxon>Rhynchospora</taxon>
    </lineage>
</organism>
<proteinExistence type="predicted"/>
<gene>
    <name evidence="13" type="ORF">LUZ61_006107</name>
</gene>
<keyword evidence="4 10" id="KW-0863">Zinc-finger</keyword>
<dbReference type="SUPFAM" id="SSF57667">
    <property type="entry name" value="beta-beta-alpha zinc fingers"/>
    <property type="match status" value="1"/>
</dbReference>
<evidence type="ECO:0000256" key="6">
    <source>
        <dbReference type="ARBA" id="ARBA00023015"/>
    </source>
</evidence>
<dbReference type="SUPFAM" id="SSF53098">
    <property type="entry name" value="Ribonuclease H-like"/>
    <property type="match status" value="1"/>
</dbReference>
<dbReference type="GO" id="GO:0046983">
    <property type="term" value="F:protein dimerization activity"/>
    <property type="evidence" value="ECO:0007669"/>
    <property type="project" value="InterPro"/>
</dbReference>
<evidence type="ECO:0000256" key="9">
    <source>
        <dbReference type="ARBA" id="ARBA00023242"/>
    </source>
</evidence>
<keyword evidence="3" id="KW-0479">Metal-binding</keyword>
<dbReference type="Pfam" id="PF02892">
    <property type="entry name" value="zf-BED"/>
    <property type="match status" value="1"/>
</dbReference>
<evidence type="ECO:0000259" key="12">
    <source>
        <dbReference type="PROSITE" id="PS50808"/>
    </source>
</evidence>
<dbReference type="InterPro" id="IPR025525">
    <property type="entry name" value="hAT-like_transposase_RNase-H"/>
</dbReference>
<evidence type="ECO:0000256" key="3">
    <source>
        <dbReference type="ARBA" id="ARBA00022723"/>
    </source>
</evidence>
<sequence length="846" mass="93647">MSVKGIKVRLVEELNISRVLDQWPSGSTACINHDAAVAVDRVNERGESGSDPIINSGSGYGFLIPFLSRSLQSDPAAITGNQLRLIGAPLTRSISARMPLEPGTIEVPITTATSLIPLSTPVTVTAAVAAAAAAAAAVSAPPHNPRERKLRSAVWNDFSKQRRSDGTCVAICNHCQKQLTASSRSGTTHLRNHLAICLSTKPRPGPGRRKKLVVRRLLVPHSRKHGANMVVTTDGDDTNACASDSMPVVPFDQDASQQDLARMIVRHGYRFSMVDDIGFRTFVHNLQPQFKMVPYDAVKADCMRIYDNTKSKLQESLGKLPSRVSLSVDTWRSSTGTEYICLTCHFIEQPAGCTEWKLRKKILNFIHVESGLNPELTSKRILEKIHEWGLHKKLTSIVLDNCTAGDLVGQEIMRILNLKGLLLLKGELFLVRSCAHVLNLTVQESLEQAVEMTSRVRACIQYVKFSQERFARFQKYAKQSGLAQKPLILDSPNNWSTTYSMFDSACHYQDVFGRLAEWDPEFPGLLNPKDWADVKALTDILDVLYHTMEKFPATENPTANLCFNELCGIHYLLKTWCTSPSPVVAAVASQMLLKLETYWDLTKTLMAITSILDPRYKMKSVEYFFKQMYSTDTFEAKSRTDEIRKTFINLYNEYAVQSAGSSNNPAVLCYAGNSGLGGGSGTGSGTNYNNRLDESKTFSRITLSDARRGLDQYIQESSTGQSLKTDLDMYLEEPVYRAKEEGAEFDILGWWKSFSAKYPVLSCMARDMLAIPVSVVPLDGEARLLNEYLSTMDSSTVQGLICAQDWLRDEPEVVDGVHGNAASIPSTNADDSPVNAQALDYSASPK</sequence>
<comment type="subcellular location">
    <subcellularLocation>
        <location evidence="1">Nucleus</location>
    </subcellularLocation>
</comment>
<feature type="domain" description="BED-type" evidence="12">
    <location>
        <begin position="149"/>
        <end position="194"/>
    </location>
</feature>
<dbReference type="PANTHER" id="PTHR46481">
    <property type="entry name" value="ZINC FINGER BED DOMAIN-CONTAINING PROTEIN 4"/>
    <property type="match status" value="1"/>
</dbReference>
<dbReference type="Pfam" id="PF05699">
    <property type="entry name" value="Dimer_Tnp_hAT"/>
    <property type="match status" value="1"/>
</dbReference>
<evidence type="ECO:0000313" key="14">
    <source>
        <dbReference type="Proteomes" id="UP001210211"/>
    </source>
</evidence>
<dbReference type="InterPro" id="IPR003656">
    <property type="entry name" value="Znf_BED"/>
</dbReference>